<protein>
    <submittedName>
        <fullName evidence="1">Uncharacterized protein</fullName>
    </submittedName>
</protein>
<reference evidence="1 2" key="1">
    <citation type="submission" date="2018-03" db="EMBL/GenBank/DDBJ databases">
        <title>Genomic Encyclopedia of Archaeal and Bacterial Type Strains, Phase II (KMG-II): from individual species to whole genera.</title>
        <authorList>
            <person name="Goeker M."/>
        </authorList>
    </citation>
    <scope>NUCLEOTIDE SEQUENCE [LARGE SCALE GENOMIC DNA]</scope>
    <source>
        <strain evidence="1 2">DSM 44889</strain>
    </source>
</reference>
<keyword evidence="2" id="KW-1185">Reference proteome</keyword>
<comment type="caution">
    <text evidence="1">The sequence shown here is derived from an EMBL/GenBank/DDBJ whole genome shotgun (WGS) entry which is preliminary data.</text>
</comment>
<gene>
    <name evidence="1" type="ORF">BXY45_107139</name>
</gene>
<organism evidence="1 2">
    <name type="scientific">Quadrisphaera granulorum</name>
    <dbReference type="NCBI Taxonomy" id="317664"/>
    <lineage>
        <taxon>Bacteria</taxon>
        <taxon>Bacillati</taxon>
        <taxon>Actinomycetota</taxon>
        <taxon>Actinomycetes</taxon>
        <taxon>Kineosporiales</taxon>
        <taxon>Kineosporiaceae</taxon>
        <taxon>Quadrisphaera</taxon>
    </lineage>
</organism>
<evidence type="ECO:0000313" key="2">
    <source>
        <dbReference type="Proteomes" id="UP000245469"/>
    </source>
</evidence>
<proteinExistence type="predicted"/>
<accession>A0A316A9W6</accession>
<evidence type="ECO:0000313" key="1">
    <source>
        <dbReference type="EMBL" id="PWJ54443.1"/>
    </source>
</evidence>
<dbReference type="Proteomes" id="UP000245469">
    <property type="component" value="Unassembled WGS sequence"/>
</dbReference>
<sequence>MVAALSGCSAMAEPAAAVSEHEARAAVADVIATASQRTPAAMKQLCEANDGCMGMSSSLESDPGSAPGPEAAPEVLCVVGIPPTPSQDGSQLVVLEGVDGRGRHYVSQVLVDRAATGDEAGRLEVQEPAFWLGVAYTALQGGRSWDSLTDVPEQQIEHNARARRPCDDTAAWLAEVSGHPAATASRASSA</sequence>
<dbReference type="AlphaFoldDB" id="A0A316A9W6"/>
<name>A0A316A9W6_9ACTN</name>
<dbReference type="EMBL" id="QGDQ01000007">
    <property type="protein sequence ID" value="PWJ54443.1"/>
    <property type="molecule type" value="Genomic_DNA"/>
</dbReference>